<keyword evidence="3" id="KW-0698">rRNA processing</keyword>
<reference evidence="10 11" key="1">
    <citation type="journal article" date="2020" name="bioRxiv">
        <title>Metabolic contributions of an alphaproteobacterial endosymbiont in the apicomplexan Cardiosporidium cionae.</title>
        <authorList>
            <person name="Hunter E.S."/>
            <person name="Paight C.J."/>
            <person name="Lane C.E."/>
        </authorList>
    </citation>
    <scope>NUCLEOTIDE SEQUENCE [LARGE SCALE GENOMIC DNA]</scope>
    <source>
        <strain evidence="10">ESH_2018</strain>
    </source>
</reference>
<evidence type="ECO:0000256" key="2">
    <source>
        <dbReference type="ARBA" id="ARBA00022517"/>
    </source>
</evidence>
<evidence type="ECO:0000256" key="3">
    <source>
        <dbReference type="ARBA" id="ARBA00022552"/>
    </source>
</evidence>
<dbReference type="SUPFAM" id="SSF50978">
    <property type="entry name" value="WD40 repeat-like"/>
    <property type="match status" value="1"/>
</dbReference>
<dbReference type="SUPFAM" id="SSF69322">
    <property type="entry name" value="Tricorn protease domain 2"/>
    <property type="match status" value="1"/>
</dbReference>
<keyword evidence="7" id="KW-0539">Nucleus</keyword>
<dbReference type="InterPro" id="IPR015943">
    <property type="entry name" value="WD40/YVTN_repeat-like_dom_sf"/>
</dbReference>
<dbReference type="Proteomes" id="UP000823046">
    <property type="component" value="Unassembled WGS sequence"/>
</dbReference>
<comment type="caution">
    <text evidence="10">The sequence shown here is derived from an EMBL/GenBank/DDBJ whole genome shotgun (WGS) entry which is preliminary data.</text>
</comment>
<sequence>MLNSLHVTYGGGIWISNKPTIFYDQKCILIYRKQWILAICAESGKTLLKQKAHEDTITSLIILKEHAVSPLLLTTALDGTLKVWSLQKKEQNEEGTWTLTLLQTETITASAIVAATAITESPGKFYLVAQLPSRTPNSIFSEKMAKQPPVNIGTGVLEVMEVTVAWKQHTLSSSSPPTHPRLRKGKTHQGSLCVVETKTLFSHSTNASVESLATSHSGDFLAVAAGRELIVYACPFKAHIAFFHEARIKCMCMHPLDSFIVTGDYYGRITRWFCLSKNLFQQHSLPSAAGVETGVCGPPEAISLASFAGDGLQTAGCVGALTVSAAASSTDDPLSLPVESASPHLLDNEKPTLLRKICATATAHWHSHAVNCLAFTSDGAYLLSGGEEAVLVLWMFGGGIEEGTRQFLPRLGAPLVHIALDHRSPQYYFVACLDNSIKIIDGQYSKVLRSLQGIDVPINPQEWLQHASSLEDDEYEEGLSLDSPTAILSATFRSSMSLSVVKAGVDPCTSLLPSSSYHYAPELPLQASFSMQWLDRNLSEAASMPPILLINAHGKRIQLYDSVTDCHLLHFYTQKRQYTSRVNHLFGTEWKITQVAFSSDGQTFVTASSRRNLCNDGITTLESISHRHSFDDISNESKEKFVLHFWLLKKTIWKVSDGENDEEGRLSPSLSRRFSAAATDEDFELQTRVDTSHSHTITALLAHPTDSNFFISLSLDSQFKGWRCVELKSTPKVPSSAWLCVLVGSFRNLPCICGTLSMDGSVLAISQGNLITLWNPHQNSLIDCLVIPQPLQKDSHKETNSTFSICCTHVGMIESTYGPFLVATTQSSVIVWNLVDYSICFSQHFQGVVDLLFVEPSGGFHFAVVSAYQEEWPTHQMDIFSIHPAHANPSVENASKQFCAVKCIHSEKRTDEDTFILSGCFQAPFVSSLAPVRKQNVVGEFEEEEEEPSSSSLSTVVVCLTSAFALQTHRMVYSPTSLLGVEASAVTEVTDPSSKKRKDELHPDLPSTLQMMEETEEGIVVEEVAGILEEISPEWPNALRLHLLGTEEAKETAYTTSLCQGYLSNCSRIMDVFNPRKALLKETLSRKGPSHLAPPPTVTLHLLLKTYARKEMPLPLDTFKKAPSEQSSDTVHSSMETSSLDRLDVFSNWDLRTH</sequence>
<dbReference type="EMBL" id="JADAQX010000029">
    <property type="protein sequence ID" value="KAF8822704.1"/>
    <property type="molecule type" value="Genomic_DNA"/>
</dbReference>
<keyword evidence="6" id="KW-0804">Transcription</keyword>
<accession>A0ABQ7JFQ0</accession>
<dbReference type="InterPro" id="IPR053826">
    <property type="entry name" value="WDR75"/>
</dbReference>
<evidence type="ECO:0000256" key="7">
    <source>
        <dbReference type="ARBA" id="ARBA00023242"/>
    </source>
</evidence>
<dbReference type="Pfam" id="PF23769">
    <property type="entry name" value="Beta-prop_WDR75_2nd"/>
    <property type="match status" value="1"/>
</dbReference>
<protein>
    <submittedName>
        <fullName evidence="10">WD domain, G-beta repeat-containing protein</fullName>
    </submittedName>
</protein>
<evidence type="ECO:0000256" key="6">
    <source>
        <dbReference type="ARBA" id="ARBA00023163"/>
    </source>
</evidence>
<organism evidence="10 11">
    <name type="scientific">Cardiosporidium cionae</name>
    <dbReference type="NCBI Taxonomy" id="476202"/>
    <lineage>
        <taxon>Eukaryota</taxon>
        <taxon>Sar</taxon>
        <taxon>Alveolata</taxon>
        <taxon>Apicomplexa</taxon>
        <taxon>Aconoidasida</taxon>
        <taxon>Nephromycida</taxon>
        <taxon>Cardiosporidium</taxon>
    </lineage>
</organism>
<feature type="repeat" description="WD" evidence="8">
    <location>
        <begin position="50"/>
        <end position="94"/>
    </location>
</feature>
<proteinExistence type="predicted"/>
<feature type="domain" description="WD repeat-containing protein 75 second beta-propeller" evidence="9">
    <location>
        <begin position="680"/>
        <end position="900"/>
    </location>
</feature>
<dbReference type="PANTHER" id="PTHR44215:SF1">
    <property type="entry name" value="WD REPEAT-CONTAINING PROTEIN 75"/>
    <property type="match status" value="1"/>
</dbReference>
<evidence type="ECO:0000313" key="10">
    <source>
        <dbReference type="EMBL" id="KAF8822704.1"/>
    </source>
</evidence>
<dbReference type="Pfam" id="PF23869">
    <property type="entry name" value="Beta-prop_WDR75_1st"/>
    <property type="match status" value="1"/>
</dbReference>
<evidence type="ECO:0000259" key="9">
    <source>
        <dbReference type="Pfam" id="PF23769"/>
    </source>
</evidence>
<feature type="repeat" description="WD" evidence="8">
    <location>
        <begin position="363"/>
        <end position="394"/>
    </location>
</feature>
<dbReference type="InterPro" id="IPR036322">
    <property type="entry name" value="WD40_repeat_dom_sf"/>
</dbReference>
<evidence type="ECO:0000256" key="4">
    <source>
        <dbReference type="ARBA" id="ARBA00022574"/>
    </source>
</evidence>
<dbReference type="SMART" id="SM00320">
    <property type="entry name" value="WD40"/>
    <property type="match status" value="7"/>
</dbReference>
<dbReference type="PROSITE" id="PS50082">
    <property type="entry name" value="WD_REPEATS_2"/>
    <property type="match status" value="2"/>
</dbReference>
<evidence type="ECO:0000256" key="1">
    <source>
        <dbReference type="ARBA" id="ARBA00004604"/>
    </source>
</evidence>
<dbReference type="PANTHER" id="PTHR44215">
    <property type="entry name" value="WD REPEAT-CONTAINING PROTEIN 75"/>
    <property type="match status" value="1"/>
</dbReference>
<dbReference type="PROSITE" id="PS50294">
    <property type="entry name" value="WD_REPEATS_REGION"/>
    <property type="match status" value="1"/>
</dbReference>
<evidence type="ECO:0000256" key="5">
    <source>
        <dbReference type="ARBA" id="ARBA00022737"/>
    </source>
</evidence>
<evidence type="ECO:0000256" key="8">
    <source>
        <dbReference type="PROSITE-ProRule" id="PRU00221"/>
    </source>
</evidence>
<gene>
    <name evidence="10" type="ORF">IE077_002940</name>
</gene>
<comment type="subcellular location">
    <subcellularLocation>
        <location evidence="1">Nucleus</location>
        <location evidence="1">Nucleolus</location>
    </subcellularLocation>
</comment>
<name>A0ABQ7JFQ0_9APIC</name>
<keyword evidence="11" id="KW-1185">Reference proteome</keyword>
<dbReference type="InterPro" id="IPR001680">
    <property type="entry name" value="WD40_rpt"/>
</dbReference>
<evidence type="ECO:0000313" key="11">
    <source>
        <dbReference type="Proteomes" id="UP000823046"/>
    </source>
</evidence>
<keyword evidence="2" id="KW-0690">Ribosome biogenesis</keyword>
<dbReference type="Pfam" id="PF00400">
    <property type="entry name" value="WD40"/>
    <property type="match status" value="1"/>
</dbReference>
<dbReference type="InterPro" id="IPR057644">
    <property type="entry name" value="Beta-prop_WDR75_2nd"/>
</dbReference>
<feature type="non-terminal residue" evidence="10">
    <location>
        <position position="1154"/>
    </location>
</feature>
<dbReference type="Gene3D" id="2.130.10.10">
    <property type="entry name" value="YVTN repeat-like/Quinoprotein amine dehydrogenase"/>
    <property type="match status" value="3"/>
</dbReference>
<keyword evidence="4 8" id="KW-0853">WD repeat</keyword>
<keyword evidence="5" id="KW-0677">Repeat</keyword>